<comment type="caution">
    <text evidence="3">The sequence shown here is derived from an EMBL/GenBank/DDBJ whole genome shotgun (WGS) entry which is preliminary data.</text>
</comment>
<accession>A0A329T0K7</accession>
<name>A0A329T0K7_9STRA</name>
<evidence type="ECO:0000313" key="3">
    <source>
        <dbReference type="EMBL" id="RAW43033.1"/>
    </source>
</evidence>
<evidence type="ECO:0000313" key="2">
    <source>
        <dbReference type="EMBL" id="KAG2928163.1"/>
    </source>
</evidence>
<dbReference type="EMBL" id="RCMI01000429">
    <property type="protein sequence ID" value="KAG2911181.1"/>
    <property type="molecule type" value="Genomic_DNA"/>
</dbReference>
<dbReference type="OrthoDB" id="71166at2759"/>
<keyword evidence="4" id="KW-1185">Reference proteome</keyword>
<organism evidence="3 4">
    <name type="scientific">Phytophthora cactorum</name>
    <dbReference type="NCBI Taxonomy" id="29920"/>
    <lineage>
        <taxon>Eukaryota</taxon>
        <taxon>Sar</taxon>
        <taxon>Stramenopiles</taxon>
        <taxon>Oomycota</taxon>
        <taxon>Peronosporomycetes</taxon>
        <taxon>Peronosporales</taxon>
        <taxon>Peronosporaceae</taxon>
        <taxon>Phytophthora</taxon>
    </lineage>
</organism>
<dbReference type="AlphaFoldDB" id="A0A329T0K7"/>
<gene>
    <name evidence="3" type="ORF">PC110_g744</name>
    <name evidence="1" type="ORF">PC115_g12636</name>
    <name evidence="2" type="ORF">PC117_g14375</name>
</gene>
<dbReference type="Proteomes" id="UP000736787">
    <property type="component" value="Unassembled WGS sequence"/>
</dbReference>
<evidence type="ECO:0000313" key="1">
    <source>
        <dbReference type="EMBL" id="KAG2911181.1"/>
    </source>
</evidence>
<dbReference type="VEuPathDB" id="FungiDB:PC110_g744"/>
<evidence type="ECO:0000313" key="4">
    <source>
        <dbReference type="Proteomes" id="UP000251314"/>
    </source>
</evidence>
<protein>
    <recommendedName>
        <fullName evidence="5">DDE-1 domain-containing protein</fullName>
    </recommendedName>
</protein>
<sequence length="81" mass="9222">MRVKVLPPNSTHLCQPADSFIIKAIKETWTSEWDKEKLRLAQDQCFSAGKGKKKASGKLRHPDKHFFLALASRCIRAISQK</sequence>
<reference evidence="1" key="2">
    <citation type="submission" date="2018-10" db="EMBL/GenBank/DDBJ databases">
        <title>Effector identification in a new, highly contiguous assembly of the strawberry crown rot pathogen Phytophthora cactorum.</title>
        <authorList>
            <person name="Armitage A.D."/>
            <person name="Nellist C.F."/>
            <person name="Bates H."/>
            <person name="Vickerstaff R.J."/>
            <person name="Harrison R.J."/>
        </authorList>
    </citation>
    <scope>NUCLEOTIDE SEQUENCE</scope>
    <source>
        <strain evidence="1">4032</strain>
        <strain evidence="2">4040</strain>
    </source>
</reference>
<dbReference type="Proteomes" id="UP000251314">
    <property type="component" value="Unassembled WGS sequence"/>
</dbReference>
<proteinExistence type="predicted"/>
<reference evidence="3 4" key="1">
    <citation type="submission" date="2018-01" db="EMBL/GenBank/DDBJ databases">
        <title>Draft genome of the strawberry crown rot pathogen Phytophthora cactorum.</title>
        <authorList>
            <person name="Armitage A.D."/>
            <person name="Lysoe E."/>
            <person name="Nellist C.F."/>
            <person name="Harrison R.J."/>
            <person name="Brurberg M.B."/>
        </authorList>
    </citation>
    <scope>NUCLEOTIDE SEQUENCE [LARGE SCALE GENOMIC DNA]</scope>
    <source>
        <strain evidence="3 4">10300</strain>
    </source>
</reference>
<dbReference type="EMBL" id="RCMK01000448">
    <property type="protein sequence ID" value="KAG2928163.1"/>
    <property type="molecule type" value="Genomic_DNA"/>
</dbReference>
<dbReference type="EMBL" id="MJFZ01000008">
    <property type="protein sequence ID" value="RAW43033.1"/>
    <property type="molecule type" value="Genomic_DNA"/>
</dbReference>
<dbReference type="Proteomes" id="UP000774804">
    <property type="component" value="Unassembled WGS sequence"/>
</dbReference>
<evidence type="ECO:0008006" key="5">
    <source>
        <dbReference type="Google" id="ProtNLM"/>
    </source>
</evidence>